<dbReference type="EMBL" id="CALNXJ010000032">
    <property type="protein sequence ID" value="CAH3138592.1"/>
    <property type="molecule type" value="Genomic_DNA"/>
</dbReference>
<evidence type="ECO:0000313" key="4">
    <source>
        <dbReference type="EMBL" id="CAH3138592.1"/>
    </source>
</evidence>
<dbReference type="AlphaFoldDB" id="A0AAU9X6G2"/>
<dbReference type="Pfam" id="PF00168">
    <property type="entry name" value="C2"/>
    <property type="match status" value="1"/>
</dbReference>
<sequence>MLIFGGILFSSGTVPCKTKKMSEDKFKRKFEQKYGRRTIRFHNIPEKIAKEPSSVLQQENNDVVDAVRKEYQDLPQFQPVSGLVGNIGGLLGQTCVVNMSKAEVRDTGVSPIHFNTKDCKKTSYQDRDCVMECFSRDDHAQRNPAASSGIGTDSPDSYEVDSLEKYPISEHHSLSFHEGEINEIPGRHRTPQFDYGVYGGGRASVLQLESAPSTLCVKGCNCSIHGADAEKMRTSAEKPRVNKTQLTWGDIAQSSNKTQDHGSECDAYTAHSDMIKPQTPGAQISGSLTSENMREINKSPLRRMDLEKWLNDVEESRNEGGKISPSAIDSPDEEIGRPWCATHERDCQSSRRKMRAPLQESLQLLAKLQVISEDDLPLAQNSVHRGGRLSCLQTVRAPGSLCLGPGSCIGHGEFQMTSSQSNKTNTITAENSSEFLNDDRQLVTSRTERLAKGGRQSTLDLLRASSAMCIHGPSCRVHCQKTVEKFPCTPEKGFKAALHSEQTELRGASILGAVQSEEEDRAIIETTARQSEFVNTDIRENELRGASIFGDFCSVRDMNLRGASSFAEQPKRKFHSGRSCGDEANNFQINLEENRGASCFAPIDESVADTSSVTLSFAVESDTDSFFPDKNSRQKKKVVLSNTLHDNLEVKDAKKYQTDPNVLGVILGSVLGFLAGAIVVCVGYFVYTKRSGTYSPLSRDVRAKIDYYSASNPDGAFLAAQTRPVQVQPNVYTLAKSSAESYPEITELNDGDHRRIRVTRPYEAGAIATIPEDSEDVEDGSPRSLERNGSTGSDKPKLSKRMSLPTTLKSDGLFNPNREEFLKKKFSSEEEECRLEFSCFYDTASRELHITVIQVVGISTPNESFLRPPSCSVKMRILPEMLSWQWTRRISRTSNPAFNETFIVPGFVHNKLRECTVHFVVLDFDHVQDTVYVIGEVIMPLSELRANRLEKIIKRVNPLAF</sequence>
<feature type="transmembrane region" description="Helical" evidence="2">
    <location>
        <begin position="662"/>
        <end position="687"/>
    </location>
</feature>
<evidence type="ECO:0000256" key="1">
    <source>
        <dbReference type="SAM" id="MobiDB-lite"/>
    </source>
</evidence>
<feature type="region of interest" description="Disordered" evidence="1">
    <location>
        <begin position="140"/>
        <end position="159"/>
    </location>
</feature>
<protein>
    <recommendedName>
        <fullName evidence="3">C2 domain-containing protein</fullName>
    </recommendedName>
</protein>
<dbReference type="SMART" id="SM00239">
    <property type="entry name" value="C2"/>
    <property type="match status" value="1"/>
</dbReference>
<dbReference type="GO" id="GO:0000149">
    <property type="term" value="F:SNARE binding"/>
    <property type="evidence" value="ECO:0007669"/>
    <property type="project" value="TreeGrafter"/>
</dbReference>
<feature type="domain" description="C2" evidence="3">
    <location>
        <begin position="831"/>
        <end position="954"/>
    </location>
</feature>
<feature type="region of interest" description="Disordered" evidence="1">
    <location>
        <begin position="767"/>
        <end position="802"/>
    </location>
</feature>
<organism evidence="4 5">
    <name type="scientific">Pocillopora meandrina</name>
    <dbReference type="NCBI Taxonomy" id="46732"/>
    <lineage>
        <taxon>Eukaryota</taxon>
        <taxon>Metazoa</taxon>
        <taxon>Cnidaria</taxon>
        <taxon>Anthozoa</taxon>
        <taxon>Hexacorallia</taxon>
        <taxon>Scleractinia</taxon>
        <taxon>Astrocoeniina</taxon>
        <taxon>Pocilloporidae</taxon>
        <taxon>Pocillopora</taxon>
    </lineage>
</organism>
<dbReference type="Gene3D" id="2.60.40.150">
    <property type="entry name" value="C2 domain"/>
    <property type="match status" value="1"/>
</dbReference>
<keyword evidence="2" id="KW-1133">Transmembrane helix</keyword>
<dbReference type="PANTHER" id="PTHR10024">
    <property type="entry name" value="SYNAPTOTAGMIN"/>
    <property type="match status" value="1"/>
</dbReference>
<feature type="compositionally biased region" description="Polar residues" evidence="1">
    <location>
        <begin position="144"/>
        <end position="155"/>
    </location>
</feature>
<dbReference type="InterPro" id="IPR000008">
    <property type="entry name" value="C2_dom"/>
</dbReference>
<dbReference type="GO" id="GO:0005509">
    <property type="term" value="F:calcium ion binding"/>
    <property type="evidence" value="ECO:0007669"/>
    <property type="project" value="TreeGrafter"/>
</dbReference>
<dbReference type="Proteomes" id="UP001159428">
    <property type="component" value="Unassembled WGS sequence"/>
</dbReference>
<comment type="caution">
    <text evidence="4">The sequence shown here is derived from an EMBL/GenBank/DDBJ whole genome shotgun (WGS) entry which is preliminary data.</text>
</comment>
<dbReference type="GO" id="GO:0070382">
    <property type="term" value="C:exocytic vesicle"/>
    <property type="evidence" value="ECO:0007669"/>
    <property type="project" value="TreeGrafter"/>
</dbReference>
<keyword evidence="2" id="KW-0812">Transmembrane</keyword>
<dbReference type="SUPFAM" id="SSF49562">
    <property type="entry name" value="C2 domain (Calcium/lipid-binding domain, CaLB)"/>
    <property type="match status" value="1"/>
</dbReference>
<gene>
    <name evidence="4" type="ORF">PMEA_00018507</name>
</gene>
<accession>A0AAU9X6G2</accession>
<name>A0AAU9X6G2_9CNID</name>
<evidence type="ECO:0000313" key="5">
    <source>
        <dbReference type="Proteomes" id="UP001159428"/>
    </source>
</evidence>
<keyword evidence="2" id="KW-0472">Membrane</keyword>
<dbReference type="InterPro" id="IPR035892">
    <property type="entry name" value="C2_domain_sf"/>
</dbReference>
<dbReference type="GO" id="GO:0001786">
    <property type="term" value="F:phosphatidylserine binding"/>
    <property type="evidence" value="ECO:0007669"/>
    <property type="project" value="TreeGrafter"/>
</dbReference>
<dbReference type="PROSITE" id="PS50004">
    <property type="entry name" value="C2"/>
    <property type="match status" value="1"/>
</dbReference>
<dbReference type="GO" id="GO:0030276">
    <property type="term" value="F:clathrin binding"/>
    <property type="evidence" value="ECO:0007669"/>
    <property type="project" value="TreeGrafter"/>
</dbReference>
<reference evidence="4 5" key="1">
    <citation type="submission" date="2022-05" db="EMBL/GenBank/DDBJ databases">
        <authorList>
            <consortium name="Genoscope - CEA"/>
            <person name="William W."/>
        </authorList>
    </citation>
    <scope>NUCLEOTIDE SEQUENCE [LARGE SCALE GENOMIC DNA]</scope>
</reference>
<keyword evidence="5" id="KW-1185">Reference proteome</keyword>
<dbReference type="GO" id="GO:0017156">
    <property type="term" value="P:calcium-ion regulated exocytosis"/>
    <property type="evidence" value="ECO:0007669"/>
    <property type="project" value="TreeGrafter"/>
</dbReference>
<dbReference type="GO" id="GO:0005544">
    <property type="term" value="F:calcium-dependent phospholipid binding"/>
    <property type="evidence" value="ECO:0007669"/>
    <property type="project" value="TreeGrafter"/>
</dbReference>
<dbReference type="GO" id="GO:0005886">
    <property type="term" value="C:plasma membrane"/>
    <property type="evidence" value="ECO:0007669"/>
    <property type="project" value="TreeGrafter"/>
</dbReference>
<evidence type="ECO:0000256" key="2">
    <source>
        <dbReference type="SAM" id="Phobius"/>
    </source>
</evidence>
<proteinExistence type="predicted"/>
<evidence type="ECO:0000259" key="3">
    <source>
        <dbReference type="PROSITE" id="PS50004"/>
    </source>
</evidence>